<feature type="compositionally biased region" description="Basic and acidic residues" evidence="6">
    <location>
        <begin position="12"/>
        <end position="28"/>
    </location>
</feature>
<evidence type="ECO:0000256" key="3">
    <source>
        <dbReference type="ARBA" id="ARBA00023110"/>
    </source>
</evidence>
<dbReference type="OrthoDB" id="1902587at2759"/>
<evidence type="ECO:0000256" key="1">
    <source>
        <dbReference type="ARBA" id="ARBA00000971"/>
    </source>
</evidence>
<dbReference type="SUPFAM" id="SSF54534">
    <property type="entry name" value="FKBP-like"/>
    <property type="match status" value="1"/>
</dbReference>
<reference evidence="8 9" key="1">
    <citation type="submission" date="2020-06" db="EMBL/GenBank/DDBJ databases">
        <title>Transcriptomic and genomic resources for Thalictrum thalictroides and T. hernandezii: Facilitating candidate gene discovery in an emerging model plant lineage.</title>
        <authorList>
            <person name="Arias T."/>
            <person name="Riano-Pachon D.M."/>
            <person name="Di Stilio V.S."/>
        </authorList>
    </citation>
    <scope>NUCLEOTIDE SEQUENCE [LARGE SCALE GENOMIC DNA]</scope>
    <source>
        <strain evidence="9">cv. WT478/WT964</strain>
        <tissue evidence="8">Leaves</tissue>
    </source>
</reference>
<dbReference type="Gene3D" id="3.10.50.40">
    <property type="match status" value="1"/>
</dbReference>
<dbReference type="AlphaFoldDB" id="A0A7J6WRS4"/>
<feature type="region of interest" description="Disordered" evidence="6">
    <location>
        <begin position="1"/>
        <end position="143"/>
    </location>
</feature>
<comment type="catalytic activity">
    <reaction evidence="1 5">
        <text>[protein]-peptidylproline (omega=180) = [protein]-peptidylproline (omega=0)</text>
        <dbReference type="Rhea" id="RHEA:16237"/>
        <dbReference type="Rhea" id="RHEA-COMP:10747"/>
        <dbReference type="Rhea" id="RHEA-COMP:10748"/>
        <dbReference type="ChEBI" id="CHEBI:83833"/>
        <dbReference type="ChEBI" id="CHEBI:83834"/>
        <dbReference type="EC" id="5.2.1.8"/>
    </reaction>
</comment>
<dbReference type="Pfam" id="PF00254">
    <property type="entry name" value="FKBP_C"/>
    <property type="match status" value="1"/>
</dbReference>
<feature type="domain" description="PPIase FKBP-type" evidence="7">
    <location>
        <begin position="171"/>
        <end position="233"/>
    </location>
</feature>
<dbReference type="PANTHER" id="PTHR43811:SF19">
    <property type="entry name" value="39 KDA FK506-BINDING NUCLEAR PROTEIN"/>
    <property type="match status" value="1"/>
</dbReference>
<comment type="caution">
    <text evidence="8">The sequence shown here is derived from an EMBL/GenBank/DDBJ whole genome shotgun (WGS) entry which is preliminary data.</text>
</comment>
<dbReference type="Proteomes" id="UP000554482">
    <property type="component" value="Unassembled WGS sequence"/>
</dbReference>
<keyword evidence="9" id="KW-1185">Reference proteome</keyword>
<dbReference type="EC" id="5.2.1.8" evidence="2 5"/>
<dbReference type="PROSITE" id="PS50059">
    <property type="entry name" value="FKBP_PPIASE"/>
    <property type="match status" value="1"/>
</dbReference>
<feature type="compositionally biased region" description="Basic and acidic residues" evidence="6">
    <location>
        <begin position="113"/>
        <end position="143"/>
    </location>
</feature>
<gene>
    <name evidence="8" type="ORF">FRX31_011122</name>
</gene>
<evidence type="ECO:0000256" key="4">
    <source>
        <dbReference type="ARBA" id="ARBA00023235"/>
    </source>
</evidence>
<evidence type="ECO:0000256" key="2">
    <source>
        <dbReference type="ARBA" id="ARBA00013194"/>
    </source>
</evidence>
<dbReference type="GO" id="GO:0003755">
    <property type="term" value="F:peptidyl-prolyl cis-trans isomerase activity"/>
    <property type="evidence" value="ECO:0007669"/>
    <property type="project" value="UniProtKB-KW"/>
</dbReference>
<sequence length="248" mass="27783">MPISCPSKRKRQGDQDGKAERVLKKTKDSSLPTSEIEQESAQQQKKKKRKERVKEGKTHGVGNDSMVEADKAKTDDTTQDEPAENTKPSNDKSVEINADENPTGMKKKKKKNKTPESNKNEDGEETKKGSIVQIEDKKAEVKPTRERKYADGLVVEELKMGRQNGKRAFPGTRVSVRYTVNLKENGEIVESKYLVFLLGVGKVIKGLDVGLNGMLVGGKRKLTIPPSMGFKERVNDWLDMDIELLDVR</sequence>
<keyword evidence="3 5" id="KW-0697">Rotamase</keyword>
<evidence type="ECO:0000256" key="5">
    <source>
        <dbReference type="PROSITE-ProRule" id="PRU00277"/>
    </source>
</evidence>
<name>A0A7J6WRS4_THATH</name>
<dbReference type="InterPro" id="IPR001179">
    <property type="entry name" value="PPIase_FKBP_dom"/>
</dbReference>
<protein>
    <recommendedName>
        <fullName evidence="2 5">peptidylprolyl isomerase</fullName>
        <ecNumber evidence="2 5">5.2.1.8</ecNumber>
    </recommendedName>
</protein>
<evidence type="ECO:0000259" key="7">
    <source>
        <dbReference type="PROSITE" id="PS50059"/>
    </source>
</evidence>
<keyword evidence="4 5" id="KW-0413">Isomerase</keyword>
<organism evidence="8 9">
    <name type="scientific">Thalictrum thalictroides</name>
    <name type="common">Rue-anemone</name>
    <name type="synonym">Anemone thalictroides</name>
    <dbReference type="NCBI Taxonomy" id="46969"/>
    <lineage>
        <taxon>Eukaryota</taxon>
        <taxon>Viridiplantae</taxon>
        <taxon>Streptophyta</taxon>
        <taxon>Embryophyta</taxon>
        <taxon>Tracheophyta</taxon>
        <taxon>Spermatophyta</taxon>
        <taxon>Magnoliopsida</taxon>
        <taxon>Ranunculales</taxon>
        <taxon>Ranunculaceae</taxon>
        <taxon>Thalictroideae</taxon>
        <taxon>Thalictrum</taxon>
    </lineage>
</organism>
<evidence type="ECO:0000313" key="9">
    <source>
        <dbReference type="Proteomes" id="UP000554482"/>
    </source>
</evidence>
<accession>A0A7J6WRS4</accession>
<dbReference type="PANTHER" id="PTHR43811">
    <property type="entry name" value="FKBP-TYPE PEPTIDYL-PROLYL CIS-TRANS ISOMERASE FKPA"/>
    <property type="match status" value="1"/>
</dbReference>
<dbReference type="EMBL" id="JABWDY010012193">
    <property type="protein sequence ID" value="KAF5199290.1"/>
    <property type="molecule type" value="Genomic_DNA"/>
</dbReference>
<dbReference type="InterPro" id="IPR046357">
    <property type="entry name" value="PPIase_dom_sf"/>
</dbReference>
<proteinExistence type="predicted"/>
<evidence type="ECO:0000256" key="6">
    <source>
        <dbReference type="SAM" id="MobiDB-lite"/>
    </source>
</evidence>
<evidence type="ECO:0000313" key="8">
    <source>
        <dbReference type="EMBL" id="KAF5199290.1"/>
    </source>
</evidence>